<proteinExistence type="predicted"/>
<evidence type="ECO:0000313" key="2">
    <source>
        <dbReference type="EMBL" id="KKM05498.1"/>
    </source>
</evidence>
<comment type="caution">
    <text evidence="2">The sequence shown here is derived from an EMBL/GenBank/DDBJ whole genome shotgun (WGS) entry which is preliminary data.</text>
</comment>
<protein>
    <submittedName>
        <fullName evidence="2">Uncharacterized protein</fullName>
    </submittedName>
</protein>
<evidence type="ECO:0000256" key="1">
    <source>
        <dbReference type="SAM" id="MobiDB-lite"/>
    </source>
</evidence>
<dbReference type="NCBIfam" id="NF046043">
    <property type="entry name" value="rep_init_NGO0469"/>
    <property type="match status" value="1"/>
</dbReference>
<dbReference type="AlphaFoldDB" id="A0A0F9K2P0"/>
<accession>A0A0F9K2P0</accession>
<name>A0A0F9K2P0_9ZZZZ</name>
<feature type="region of interest" description="Disordered" evidence="1">
    <location>
        <begin position="197"/>
        <end position="249"/>
    </location>
</feature>
<dbReference type="InterPro" id="IPR059222">
    <property type="entry name" value="NGO0469-like"/>
</dbReference>
<organism evidence="2">
    <name type="scientific">marine sediment metagenome</name>
    <dbReference type="NCBI Taxonomy" id="412755"/>
    <lineage>
        <taxon>unclassified sequences</taxon>
        <taxon>metagenomes</taxon>
        <taxon>ecological metagenomes</taxon>
    </lineage>
</organism>
<gene>
    <name evidence="2" type="ORF">LCGC14_1753580</name>
</gene>
<sequence>MGLRASNKSKSRDPIPAGTHHAVCYSVVDLGIQTSTWKNETKKQWKTIITWEIPSFRIKIERGDETLDLPRVISREYTLSTHKKSNLSKDLVGWLGRSLSGEERLSFDLGTLAGKNCLLTIIHNERDDNVYANVSSVAKLMDGLPIKQPENPLLTIKSENEHLFFEFALPCVTPEGFEFPENMPDWIVNKIKDSDNWAAAHGESPPNEPSDDEVASLGDQFSKDHNLPTMEEEAAQDRQAADDAGEPPF</sequence>
<reference evidence="2" key="1">
    <citation type="journal article" date="2015" name="Nature">
        <title>Complex archaea that bridge the gap between prokaryotes and eukaryotes.</title>
        <authorList>
            <person name="Spang A."/>
            <person name="Saw J.H."/>
            <person name="Jorgensen S.L."/>
            <person name="Zaremba-Niedzwiedzka K."/>
            <person name="Martijn J."/>
            <person name="Lind A.E."/>
            <person name="van Eijk R."/>
            <person name="Schleper C."/>
            <person name="Guy L."/>
            <person name="Ettema T.J."/>
        </authorList>
    </citation>
    <scope>NUCLEOTIDE SEQUENCE</scope>
</reference>
<dbReference type="EMBL" id="LAZR01016207">
    <property type="protein sequence ID" value="KKM05498.1"/>
    <property type="molecule type" value="Genomic_DNA"/>
</dbReference>